<sequence>MINQKKSIASLLKEHKTVFVIIAVVLFLIELEIFAVAAMNSGRKAWLQIIDGNGNVIHETDGKSLSDFNKYYFEKTFGPLDQYEKKLEVRDQPFPFRAWFTAAVGIPIGVILLFAFVVKAYVSLFYGEEAARSKSANDKIGRYETEFEKIVATISSFNIFTIGFLLLLAVFMYWVLPNMVTYIGRVSVDTLVRFKWVFIAAGTVVVGLFVWIIYLRYLLAKRSIDNQAELEKARLQLEYRGGSAPQARLVYEAQPVEDPQPAVRKESFEEDSKQTTASPKPGDPPEDQREAVVDSTGMTSA</sequence>
<feature type="transmembrane region" description="Helical" evidence="2">
    <location>
        <begin position="150"/>
        <end position="176"/>
    </location>
</feature>
<proteinExistence type="predicted"/>
<feature type="transmembrane region" description="Helical" evidence="2">
    <location>
        <begin position="20"/>
        <end position="39"/>
    </location>
</feature>
<accession>S7VDZ1</accession>
<feature type="region of interest" description="Disordered" evidence="1">
    <location>
        <begin position="255"/>
        <end position="301"/>
    </location>
</feature>
<evidence type="ECO:0000313" key="3">
    <source>
        <dbReference type="EMBL" id="EPR44954.1"/>
    </source>
</evidence>
<dbReference type="AlphaFoldDB" id="S7VDZ1"/>
<dbReference type="STRING" id="897.B2D07_11840"/>
<comment type="caution">
    <text evidence="3">The sequence shown here is derived from an EMBL/GenBank/DDBJ whole genome shotgun (WGS) entry which is preliminary data.</text>
</comment>
<dbReference type="eggNOG" id="ENOG502ZCG3">
    <property type="taxonomic scope" value="Bacteria"/>
</dbReference>
<feature type="compositionally biased region" description="Basic and acidic residues" evidence="1">
    <location>
        <begin position="263"/>
        <end position="273"/>
    </location>
</feature>
<evidence type="ECO:0000256" key="2">
    <source>
        <dbReference type="SAM" id="Phobius"/>
    </source>
</evidence>
<keyword evidence="2" id="KW-1133">Transmembrane helix</keyword>
<keyword evidence="2" id="KW-0472">Membrane</keyword>
<feature type="transmembrane region" description="Helical" evidence="2">
    <location>
        <begin position="98"/>
        <end position="122"/>
    </location>
</feature>
<organism evidence="3 4">
    <name type="scientific">Desulfococcus multivorans DSM 2059</name>
    <dbReference type="NCBI Taxonomy" id="1121405"/>
    <lineage>
        <taxon>Bacteria</taxon>
        <taxon>Pseudomonadati</taxon>
        <taxon>Thermodesulfobacteriota</taxon>
        <taxon>Desulfobacteria</taxon>
        <taxon>Desulfobacterales</taxon>
        <taxon>Desulfococcaceae</taxon>
        <taxon>Desulfococcus</taxon>
    </lineage>
</organism>
<dbReference type="Proteomes" id="UP000014977">
    <property type="component" value="Unassembled WGS sequence"/>
</dbReference>
<dbReference type="OrthoDB" id="5501627at2"/>
<reference evidence="3 4" key="1">
    <citation type="journal article" date="2013" name="Genome Announc.">
        <title>Draft genome sequences for three mercury-methylating, sulfate-reducing bacteria.</title>
        <authorList>
            <person name="Brown S.D."/>
            <person name="Hurt R.A.Jr."/>
            <person name="Gilmour C.C."/>
            <person name="Elias D.A."/>
        </authorList>
    </citation>
    <scope>NUCLEOTIDE SEQUENCE [LARGE SCALE GENOMIC DNA]</scope>
    <source>
        <strain evidence="3 4">DSM 2059</strain>
    </source>
</reference>
<name>S7VDZ1_DESML</name>
<evidence type="ECO:0000256" key="1">
    <source>
        <dbReference type="SAM" id="MobiDB-lite"/>
    </source>
</evidence>
<evidence type="ECO:0000313" key="4">
    <source>
        <dbReference type="Proteomes" id="UP000014977"/>
    </source>
</evidence>
<protein>
    <submittedName>
        <fullName evidence="3">Uncharacterized protein</fullName>
    </submittedName>
</protein>
<dbReference type="RefSeq" id="WP_020875181.1">
    <property type="nucleotide sequence ID" value="NZ_ATHJ01000011.1"/>
</dbReference>
<gene>
    <name evidence="3" type="ORF">dsmv_0990</name>
</gene>
<keyword evidence="2" id="KW-0812">Transmembrane</keyword>
<keyword evidence="4" id="KW-1185">Reference proteome</keyword>
<feature type="transmembrane region" description="Helical" evidence="2">
    <location>
        <begin position="196"/>
        <end position="215"/>
    </location>
</feature>
<dbReference type="EMBL" id="ATHJ01000011">
    <property type="protein sequence ID" value="EPR44954.1"/>
    <property type="molecule type" value="Genomic_DNA"/>
</dbReference>